<organism evidence="4 5">
    <name type="scientific">Limnobacter litoralis</name>
    <dbReference type="NCBI Taxonomy" id="481366"/>
    <lineage>
        <taxon>Bacteria</taxon>
        <taxon>Pseudomonadati</taxon>
        <taxon>Pseudomonadota</taxon>
        <taxon>Betaproteobacteria</taxon>
        <taxon>Burkholderiales</taxon>
        <taxon>Burkholderiaceae</taxon>
        <taxon>Limnobacter</taxon>
    </lineage>
</organism>
<keyword evidence="1" id="KW-0479">Metal-binding</keyword>
<keyword evidence="5" id="KW-1185">Reference proteome</keyword>
<dbReference type="PANTHER" id="PTHR43344">
    <property type="entry name" value="PHOSPHOSERINE PHOSPHATASE"/>
    <property type="match status" value="1"/>
</dbReference>
<reference evidence="5" key="1">
    <citation type="journal article" date="2019" name="Int. J. Syst. Evol. Microbiol.">
        <title>The Global Catalogue of Microorganisms (GCM) 10K type strain sequencing project: providing services to taxonomists for standard genome sequencing and annotation.</title>
        <authorList>
            <consortium name="The Broad Institute Genomics Platform"/>
            <consortium name="The Broad Institute Genome Sequencing Center for Infectious Disease"/>
            <person name="Wu L."/>
            <person name="Ma J."/>
        </authorList>
    </citation>
    <scope>NUCLEOTIDE SEQUENCE [LARGE SCALE GENOMIC DNA]</scope>
    <source>
        <strain evidence="5">NBRC 105857</strain>
    </source>
</reference>
<dbReference type="NCBIfam" id="TIGR01488">
    <property type="entry name" value="HAD-SF-IB"/>
    <property type="match status" value="1"/>
</dbReference>
<dbReference type="InterPro" id="IPR036412">
    <property type="entry name" value="HAD-like_sf"/>
</dbReference>
<dbReference type="EMBL" id="BSOJ01000028">
    <property type="protein sequence ID" value="GLR27194.1"/>
    <property type="molecule type" value="Genomic_DNA"/>
</dbReference>
<protein>
    <submittedName>
        <fullName evidence="4">Haloacid dehalogenase</fullName>
    </submittedName>
</protein>
<dbReference type="Gene3D" id="3.40.50.1000">
    <property type="entry name" value="HAD superfamily/HAD-like"/>
    <property type="match status" value="1"/>
</dbReference>
<gene>
    <name evidence="4" type="ORF">GCM10007875_22850</name>
</gene>
<dbReference type="Pfam" id="PF12710">
    <property type="entry name" value="HAD"/>
    <property type="match status" value="1"/>
</dbReference>
<dbReference type="RefSeq" id="WP_284281931.1">
    <property type="nucleotide sequence ID" value="NZ_BSOJ01000028.1"/>
</dbReference>
<dbReference type="NCBIfam" id="TIGR01490">
    <property type="entry name" value="HAD-SF-IB-hyp1"/>
    <property type="match status" value="1"/>
</dbReference>
<comment type="caution">
    <text evidence="4">The sequence shown here is derived from an EMBL/GenBank/DDBJ whole genome shotgun (WGS) entry which is preliminary data.</text>
</comment>
<accession>A0ABQ5YSS7</accession>
<sequence length="221" mass="25163">MKLALFDLDNTLLPMDSDHGWSQFLIDKGLLDRNEFEAKNDSFYNDYKAGCLNIHEFLDFQLSPLRSHPRGLLNKWHADFMSQVIEPAIRKSALELVKKHQDDHAICVVVTATNSFITKPIVELFGIPNLIATEPEVVDGEFTGKIVGIPNFKDGKVTRLEQWLAARSWTLSSFESIHFYSDSINDLPLLEKATHPVATNPDDKLTAIAEQRQWPILELFK</sequence>
<dbReference type="PANTHER" id="PTHR43344:SF13">
    <property type="entry name" value="PHOSPHATASE RV3661-RELATED"/>
    <property type="match status" value="1"/>
</dbReference>
<name>A0ABQ5YSS7_9BURK</name>
<dbReference type="Proteomes" id="UP001156664">
    <property type="component" value="Unassembled WGS sequence"/>
</dbReference>
<dbReference type="InterPro" id="IPR050582">
    <property type="entry name" value="HAD-like_SerB"/>
</dbReference>
<keyword evidence="3" id="KW-0460">Magnesium</keyword>
<evidence type="ECO:0000256" key="3">
    <source>
        <dbReference type="ARBA" id="ARBA00022842"/>
    </source>
</evidence>
<dbReference type="Gene3D" id="1.20.1440.100">
    <property type="entry name" value="SG protein - dephosphorylation function"/>
    <property type="match status" value="1"/>
</dbReference>
<evidence type="ECO:0000256" key="2">
    <source>
        <dbReference type="ARBA" id="ARBA00022801"/>
    </source>
</evidence>
<proteinExistence type="predicted"/>
<dbReference type="SUPFAM" id="SSF56784">
    <property type="entry name" value="HAD-like"/>
    <property type="match status" value="1"/>
</dbReference>
<dbReference type="InterPro" id="IPR023214">
    <property type="entry name" value="HAD_sf"/>
</dbReference>
<dbReference type="CDD" id="cd02612">
    <property type="entry name" value="HAD_PGPPase"/>
    <property type="match status" value="1"/>
</dbReference>
<dbReference type="InterPro" id="IPR006385">
    <property type="entry name" value="HAD_hydro_SerB1"/>
</dbReference>
<keyword evidence="2" id="KW-0378">Hydrolase</keyword>
<evidence type="ECO:0000256" key="1">
    <source>
        <dbReference type="ARBA" id="ARBA00022723"/>
    </source>
</evidence>
<evidence type="ECO:0000313" key="5">
    <source>
        <dbReference type="Proteomes" id="UP001156664"/>
    </source>
</evidence>
<evidence type="ECO:0000313" key="4">
    <source>
        <dbReference type="EMBL" id="GLR27194.1"/>
    </source>
</evidence>